<dbReference type="InterPro" id="IPR005802">
    <property type="entry name" value="ADC_synth_comp_1"/>
</dbReference>
<feature type="domain" description="Anthranilate synthase component I N-terminal" evidence="4">
    <location>
        <begin position="18"/>
        <end position="152"/>
    </location>
</feature>
<dbReference type="InterPro" id="IPR005801">
    <property type="entry name" value="ADC_synthase"/>
</dbReference>
<dbReference type="EC" id="2.6.1.85" evidence="1"/>
<dbReference type="Pfam" id="PF00425">
    <property type="entry name" value="Chorismate_bind"/>
    <property type="match status" value="1"/>
</dbReference>
<dbReference type="InterPro" id="IPR006805">
    <property type="entry name" value="Anth_synth_I_N"/>
</dbReference>
<proteinExistence type="predicted"/>
<dbReference type="AlphaFoldDB" id="A0A2S2E3M8"/>
<keyword evidence="6" id="KW-1185">Reference proteome</keyword>
<sequence>MSQPITLTELDIAPSKDMTELFAHYQASAWAMLLDASGAEHSNADFDIMVAQPIATLITRGDHTHIEHPDGHCTSEADPLTLLKDWQQKLLGQQASFGDLPFIGGAVGFWGYDLGRRFEQLPCQSKDDYQTPDMAVGLYSWAVLKDKRAGCWYLIRHESYDAPDPGHLTTLANQTAEQNTPFSLTQPWQSNMTEAEYKKKLNRIHDYLLSGDCYQVNLAQRFTSAYRGDEWQAYLKLRQANQAPFSAFIRLENASIASISPERFLSVHSSGKVQTKPIKGTRPRFTDMAQDLASANELSQAPKDRAENLMIVDLLRNDISKQCQPGSVSVPELFAIESFPAVHHLVSTIEGQLEDNACPLDLLRGAFPGGSITGAPKIRAMEIIDELEPHRRNIYCGSIGYYSLCGRMDTSICIRTLLCEQGKIHCWAGGGIVLDSQPDEEYAETYHKVNKILPVLSGEAGVE</sequence>
<dbReference type="EMBL" id="CP029347">
    <property type="protein sequence ID" value="AWL12255.1"/>
    <property type="molecule type" value="Genomic_DNA"/>
</dbReference>
<dbReference type="PANTHER" id="PTHR11236">
    <property type="entry name" value="AMINOBENZOATE/ANTHRANILATE SYNTHASE"/>
    <property type="match status" value="1"/>
</dbReference>
<evidence type="ECO:0000259" key="4">
    <source>
        <dbReference type="Pfam" id="PF04715"/>
    </source>
</evidence>
<evidence type="ECO:0000313" key="6">
    <source>
        <dbReference type="Proteomes" id="UP000245728"/>
    </source>
</evidence>
<organism evidence="5 6">
    <name type="scientific">Saliniradius amylolyticus</name>
    <dbReference type="NCBI Taxonomy" id="2183582"/>
    <lineage>
        <taxon>Bacteria</taxon>
        <taxon>Pseudomonadati</taxon>
        <taxon>Pseudomonadota</taxon>
        <taxon>Gammaproteobacteria</taxon>
        <taxon>Alteromonadales</taxon>
        <taxon>Alteromonadaceae</taxon>
        <taxon>Saliniradius</taxon>
    </lineage>
</organism>
<dbReference type="PRINTS" id="PR00095">
    <property type="entry name" value="ANTSNTHASEI"/>
</dbReference>
<protein>
    <recommendedName>
        <fullName evidence="1">aminodeoxychorismate synthase</fullName>
        <ecNumber evidence="1">2.6.1.85</ecNumber>
    </recommendedName>
</protein>
<keyword evidence="2 5" id="KW-0808">Transferase</keyword>
<name>A0A2S2E3M8_9ALTE</name>
<dbReference type="SUPFAM" id="SSF56322">
    <property type="entry name" value="ADC synthase"/>
    <property type="match status" value="1"/>
</dbReference>
<evidence type="ECO:0000259" key="3">
    <source>
        <dbReference type="Pfam" id="PF00425"/>
    </source>
</evidence>
<dbReference type="GO" id="GO:0000162">
    <property type="term" value="P:L-tryptophan biosynthetic process"/>
    <property type="evidence" value="ECO:0007669"/>
    <property type="project" value="TreeGrafter"/>
</dbReference>
<dbReference type="KEGG" id="salh:HMF8227_01782"/>
<dbReference type="Pfam" id="PF04715">
    <property type="entry name" value="Anth_synt_I_N"/>
    <property type="match status" value="1"/>
</dbReference>
<dbReference type="NCBIfam" id="TIGR00553">
    <property type="entry name" value="pabB"/>
    <property type="match status" value="1"/>
</dbReference>
<dbReference type="PANTHER" id="PTHR11236:SF50">
    <property type="entry name" value="AMINODEOXYCHORISMATE SYNTHASE COMPONENT 1"/>
    <property type="match status" value="1"/>
</dbReference>
<gene>
    <name evidence="5" type="primary">pabB</name>
    <name evidence="5" type="ORF">HMF8227_01782</name>
</gene>
<dbReference type="Gene3D" id="3.60.120.10">
    <property type="entry name" value="Anthranilate synthase"/>
    <property type="match status" value="1"/>
</dbReference>
<evidence type="ECO:0000256" key="2">
    <source>
        <dbReference type="ARBA" id="ARBA00022679"/>
    </source>
</evidence>
<dbReference type="GO" id="GO:0009396">
    <property type="term" value="P:folic acid-containing compound biosynthetic process"/>
    <property type="evidence" value="ECO:0007669"/>
    <property type="project" value="InterPro"/>
</dbReference>
<dbReference type="Proteomes" id="UP000245728">
    <property type="component" value="Chromosome"/>
</dbReference>
<dbReference type="InterPro" id="IPR019999">
    <property type="entry name" value="Anth_synth_I-like"/>
</dbReference>
<dbReference type="InterPro" id="IPR015890">
    <property type="entry name" value="Chorismate_C"/>
</dbReference>
<dbReference type="RefSeq" id="WP_239421238.1">
    <property type="nucleotide sequence ID" value="NZ_CP029347.1"/>
</dbReference>
<reference evidence="5 6" key="1">
    <citation type="submission" date="2018-05" db="EMBL/GenBank/DDBJ databases">
        <title>Salinimonas sp. HMF8227 Genome sequencing and assembly.</title>
        <authorList>
            <person name="Kang H."/>
            <person name="Kang J."/>
            <person name="Cha I."/>
            <person name="Kim H."/>
            <person name="Joh K."/>
        </authorList>
    </citation>
    <scope>NUCLEOTIDE SEQUENCE [LARGE SCALE GENOMIC DNA]</scope>
    <source>
        <strain evidence="5 6">HMF8227</strain>
    </source>
</reference>
<feature type="domain" description="Chorismate-utilising enzyme C-terminal" evidence="3">
    <location>
        <begin position="194"/>
        <end position="448"/>
    </location>
</feature>
<evidence type="ECO:0000313" key="5">
    <source>
        <dbReference type="EMBL" id="AWL12255.1"/>
    </source>
</evidence>
<evidence type="ECO:0000256" key="1">
    <source>
        <dbReference type="ARBA" id="ARBA00013139"/>
    </source>
</evidence>
<keyword evidence="5" id="KW-0032">Aminotransferase</keyword>
<accession>A0A2S2E3M8</accession>
<dbReference type="GO" id="GO:0046820">
    <property type="term" value="F:4-amino-4-deoxychorismate synthase activity"/>
    <property type="evidence" value="ECO:0007669"/>
    <property type="project" value="UniProtKB-EC"/>
</dbReference>